<evidence type="ECO:0000313" key="2">
    <source>
        <dbReference type="EMBL" id="SKA16722.1"/>
    </source>
</evidence>
<dbReference type="AlphaFoldDB" id="A0A1T4RL83"/>
<gene>
    <name evidence="2" type="ORF">SAMN05428963_10743</name>
</gene>
<proteinExistence type="predicted"/>
<feature type="region of interest" description="Disordered" evidence="1">
    <location>
        <begin position="1"/>
        <end position="23"/>
    </location>
</feature>
<reference evidence="2 3" key="1">
    <citation type="submission" date="2017-02" db="EMBL/GenBank/DDBJ databases">
        <authorList>
            <person name="Peterson S.W."/>
        </authorList>
    </citation>
    <scope>NUCLEOTIDE SEQUENCE [LARGE SCALE GENOMIC DNA]</scope>
    <source>
        <strain evidence="2 3">USBA 369</strain>
    </source>
</reference>
<protein>
    <submittedName>
        <fullName evidence="2">Uncharacterized protein</fullName>
    </submittedName>
</protein>
<evidence type="ECO:0000313" key="3">
    <source>
        <dbReference type="Proteomes" id="UP000190135"/>
    </source>
</evidence>
<name>A0A1T4RL83_9HYPH</name>
<dbReference type="EMBL" id="FUXL01000007">
    <property type="protein sequence ID" value="SKA16722.1"/>
    <property type="molecule type" value="Genomic_DNA"/>
</dbReference>
<keyword evidence="3" id="KW-1185">Reference proteome</keyword>
<dbReference type="Proteomes" id="UP000190135">
    <property type="component" value="Unassembled WGS sequence"/>
</dbReference>
<dbReference type="RefSeq" id="WP_131829907.1">
    <property type="nucleotide sequence ID" value="NZ_FUXL01000007.1"/>
</dbReference>
<sequence>MVMTSAERQRKRRERIAREQKAMPDEAAPYIRRPFSEFFWLHDGEHIEGWQSAEEMCAYAGIELPWFRTEDWPEFDTYDLSSADIENRGSISKAELLVGALHEALDVLTQKINAFKREEIEARIKELEESDLSDPSEKKRALREIVRLNKIKDQLGKRVRLEHPVTEVKG</sequence>
<organism evidence="2 3">
    <name type="scientific">Consotaella salsifontis</name>
    <dbReference type="NCBI Taxonomy" id="1365950"/>
    <lineage>
        <taxon>Bacteria</taxon>
        <taxon>Pseudomonadati</taxon>
        <taxon>Pseudomonadota</taxon>
        <taxon>Alphaproteobacteria</taxon>
        <taxon>Hyphomicrobiales</taxon>
        <taxon>Aurantimonadaceae</taxon>
        <taxon>Consotaella</taxon>
    </lineage>
</organism>
<evidence type="ECO:0000256" key="1">
    <source>
        <dbReference type="SAM" id="MobiDB-lite"/>
    </source>
</evidence>
<dbReference type="STRING" id="1365950.SAMN05428963_10743"/>
<accession>A0A1T4RL83</accession>
<dbReference type="OrthoDB" id="8421236at2"/>